<feature type="coiled-coil region" evidence="1">
    <location>
        <begin position="757"/>
        <end position="813"/>
    </location>
</feature>
<dbReference type="PANTHER" id="PTHR32114">
    <property type="entry name" value="ABC TRANSPORTER ABCH.3"/>
    <property type="match status" value="1"/>
</dbReference>
<dbReference type="GO" id="GO:0016887">
    <property type="term" value="F:ATP hydrolysis activity"/>
    <property type="evidence" value="ECO:0007669"/>
    <property type="project" value="InterPro"/>
</dbReference>
<sequence length="1023" mass="107943">MKPLKLSLQAFGPFAGREEIDFTLLPEGALFLISGPTGAGKTSILDGITYALYGDTSGGERSAREMRSHHADAALLTEVEFEFALGARRYRVRRVPEQERAAQRATKSGDGLVKVLARAELHRLDDDGVTWLPLAHKTTEVTSELTALLGCQAEQFRQVVLLPQGQFRKLLTASSGEREKILETLFGTAAYKRLQDALKQEAQALQKAADETRLRRDTLLQQAAAESVEGLRGQAEALDAELTRLAGEESAARSADTAAQAALQQGRALAAQFAEQHAAGAALAAVEARAGEIAALRLREAAARRALQVVPADEACAGAGRQLALARQRAAEAGERVATAAAAMQQARAGLEADKARAPQRDTAQRELLQLEALAAQVEQLAAAERELAARRSQAAAAEQALAQARHAAAEAEQGRAALVVRVDQLAPRAAEAEALALRVAQAEQREADAQRLAARRKALAEATAAEAQARQAMDAARAALDAARDAQQALDGLWREAQAAILARHLHDGAPCPVCGSAVHPGPATHAGELPSESALREAAARSREAEQGFEARRAAFDRAAQARTAVEAEVGALSGALRTAGDDGVQADMLVETAADLRQRLAVARQAGAELTAARDRLQALEQAQRNALAAQEQAATAAQSAASALHGAERVVEARREAVPAALRPAGALAAALKTARSALDTLLAASQQAQAAHAGAEAALAAAHAQRDTLAQAETEQAAALEQAQAVFARALAAAAFDDEAGYRAARLAAADIDHLAASLRQHDEDAAAARERLARADQAVAGRTPPQLAELETSAQAARAAIDAVLARSADLRGALEKTRHTLALLDELAARNADIEARYRITGELAAVANGDNGRNLTFQRYVLAALLDDVLRAASLRLKAMSRGRYLLQRREEVADARRAAGLDLEVLDDYTGRARPVATLSGGEGFMASLSLALGLSDVVQAYAGGVQLDTLFIDEGFGSLDPESLDMAMRTLIDLQRQGRMVGVISHVEEMKQQIDVAIEVVQGVRGSRVRVRG</sequence>
<dbReference type="GO" id="GO:0004527">
    <property type="term" value="F:exonuclease activity"/>
    <property type="evidence" value="ECO:0007669"/>
    <property type="project" value="UniProtKB-KW"/>
</dbReference>
<dbReference type="STRING" id="62928.azo0200"/>
<dbReference type="Proteomes" id="UP000002588">
    <property type="component" value="Chromosome"/>
</dbReference>
<organism evidence="3 4">
    <name type="scientific">Azoarcus sp. (strain BH72)</name>
    <dbReference type="NCBI Taxonomy" id="418699"/>
    <lineage>
        <taxon>Bacteria</taxon>
        <taxon>Pseudomonadati</taxon>
        <taxon>Pseudomonadota</taxon>
        <taxon>Betaproteobacteria</taxon>
        <taxon>Rhodocyclales</taxon>
        <taxon>Zoogloeaceae</taxon>
        <taxon>Azoarcus</taxon>
    </lineage>
</organism>
<keyword evidence="3" id="KW-0540">Nuclease</keyword>
<evidence type="ECO:0000313" key="3">
    <source>
        <dbReference type="EMBL" id="CAL92817.1"/>
    </source>
</evidence>
<protein>
    <submittedName>
        <fullName evidence="3">Exonuclease SbcC, putative</fullName>
        <ecNumber evidence="3">3.1.11.-</ecNumber>
    </submittedName>
</protein>
<keyword evidence="3" id="KW-0269">Exonuclease</keyword>
<name>A1K1W2_AZOSB</name>
<keyword evidence="4" id="KW-1185">Reference proteome</keyword>
<dbReference type="GO" id="GO:0006302">
    <property type="term" value="P:double-strand break repair"/>
    <property type="evidence" value="ECO:0007669"/>
    <property type="project" value="InterPro"/>
</dbReference>
<dbReference type="EC" id="3.1.11.-" evidence="3"/>
<evidence type="ECO:0000259" key="2">
    <source>
        <dbReference type="Pfam" id="PF13476"/>
    </source>
</evidence>
<feature type="coiled-coil region" evidence="1">
    <location>
        <begin position="361"/>
        <end position="487"/>
    </location>
</feature>
<feature type="domain" description="Rad50/SbcC-type AAA" evidence="2">
    <location>
        <begin position="5"/>
        <end position="209"/>
    </location>
</feature>
<dbReference type="Gene3D" id="3.40.50.300">
    <property type="entry name" value="P-loop containing nucleotide triphosphate hydrolases"/>
    <property type="match status" value="2"/>
</dbReference>
<dbReference type="AlphaFoldDB" id="A1K1W2"/>
<gene>
    <name evidence="3" type="primary">sbcC</name>
    <name evidence="3" type="ordered locus">azo0200</name>
</gene>
<keyword evidence="3" id="KW-0378">Hydrolase</keyword>
<dbReference type="KEGG" id="azo:azo0200"/>
<keyword evidence="1" id="KW-0175">Coiled coil</keyword>
<dbReference type="Pfam" id="PF13476">
    <property type="entry name" value="AAA_23"/>
    <property type="match status" value="1"/>
</dbReference>
<evidence type="ECO:0000256" key="1">
    <source>
        <dbReference type="SAM" id="Coils"/>
    </source>
</evidence>
<dbReference type="HOGENOM" id="CLU_004785_2_1_4"/>
<dbReference type="RefSeq" id="WP_011763935.1">
    <property type="nucleotide sequence ID" value="NC_008702.1"/>
</dbReference>
<dbReference type="eggNOG" id="COG0419">
    <property type="taxonomic scope" value="Bacteria"/>
</dbReference>
<reference evidence="3 4" key="1">
    <citation type="journal article" date="2006" name="Nat. Biotechnol.">
        <title>Complete genome of the mutualistic, N2-fixing grass endophyte Azoarcus sp. strain BH72.</title>
        <authorList>
            <person name="Krause A."/>
            <person name="Ramakumar A."/>
            <person name="Bartels D."/>
            <person name="Battistoni F."/>
            <person name="Bekel T."/>
            <person name="Boch J."/>
            <person name="Boehm M."/>
            <person name="Friedrich F."/>
            <person name="Hurek T."/>
            <person name="Krause L."/>
            <person name="Linke B."/>
            <person name="McHardy A.C."/>
            <person name="Sarkar A."/>
            <person name="Schneiker S."/>
            <person name="Syed A.A."/>
            <person name="Thauer R."/>
            <person name="Vorhoelter F.-J."/>
            <person name="Weidner S."/>
            <person name="Puehler A."/>
            <person name="Reinhold-Hurek B."/>
            <person name="Kaiser O."/>
            <person name="Goesmann A."/>
        </authorList>
    </citation>
    <scope>NUCLEOTIDE SEQUENCE [LARGE SCALE GENOMIC DNA]</scope>
    <source>
        <strain evidence="3 4">BH72</strain>
    </source>
</reference>
<dbReference type="EMBL" id="AM406670">
    <property type="protein sequence ID" value="CAL92817.1"/>
    <property type="molecule type" value="Genomic_DNA"/>
</dbReference>
<dbReference type="SUPFAM" id="SSF52540">
    <property type="entry name" value="P-loop containing nucleoside triphosphate hydrolases"/>
    <property type="match status" value="1"/>
</dbReference>
<accession>A1K1W2</accession>
<proteinExistence type="predicted"/>
<feature type="coiled-coil region" evidence="1">
    <location>
        <begin position="606"/>
        <end position="643"/>
    </location>
</feature>
<evidence type="ECO:0000313" key="4">
    <source>
        <dbReference type="Proteomes" id="UP000002588"/>
    </source>
</evidence>
<dbReference type="InterPro" id="IPR027417">
    <property type="entry name" value="P-loop_NTPase"/>
</dbReference>
<dbReference type="InterPro" id="IPR038729">
    <property type="entry name" value="Rad50/SbcC_AAA"/>
</dbReference>
<dbReference type="PANTHER" id="PTHR32114:SF2">
    <property type="entry name" value="ABC TRANSPORTER ABCH.3"/>
    <property type="match status" value="1"/>
</dbReference>
<feature type="coiled-coil region" evidence="1">
    <location>
        <begin position="191"/>
        <end position="248"/>
    </location>
</feature>